<organism evidence="2 3">
    <name type="scientific">Cupriavidus cauae</name>
    <dbReference type="NCBI Taxonomy" id="2608999"/>
    <lineage>
        <taxon>Bacteria</taxon>
        <taxon>Pseudomonadati</taxon>
        <taxon>Pseudomonadota</taxon>
        <taxon>Betaproteobacteria</taxon>
        <taxon>Burkholderiales</taxon>
        <taxon>Burkholderiaceae</taxon>
        <taxon>Cupriavidus</taxon>
    </lineage>
</organism>
<keyword evidence="3" id="KW-1185">Reference proteome</keyword>
<feature type="region of interest" description="Disordered" evidence="1">
    <location>
        <begin position="1"/>
        <end position="70"/>
    </location>
</feature>
<protein>
    <submittedName>
        <fullName evidence="2">Uncharacterized protein</fullName>
    </submittedName>
</protein>
<evidence type="ECO:0000313" key="2">
    <source>
        <dbReference type="EMBL" id="KAA6125306.1"/>
    </source>
</evidence>
<dbReference type="AlphaFoldDB" id="A0A5M8ATR5"/>
<name>A0A5M8ATR5_9BURK</name>
<reference evidence="2 3" key="1">
    <citation type="submission" date="2019-09" db="EMBL/GenBank/DDBJ databases">
        <title>Isolation of a novel species in the genus Cupriavidus from patients with sepsis using whole genome sequencing.</title>
        <authorList>
            <person name="Kweon O.J."/>
            <person name="Lee M.-K."/>
        </authorList>
    </citation>
    <scope>NUCLEOTIDE SEQUENCE [LARGE SCALE GENOMIC DNA]</scope>
    <source>
        <strain evidence="2 3">MKL-01</strain>
    </source>
</reference>
<feature type="compositionally biased region" description="Basic residues" evidence="1">
    <location>
        <begin position="35"/>
        <end position="57"/>
    </location>
</feature>
<accession>A0A5M8ATR5</accession>
<proteinExistence type="predicted"/>
<evidence type="ECO:0000256" key="1">
    <source>
        <dbReference type="SAM" id="MobiDB-lite"/>
    </source>
</evidence>
<dbReference type="EMBL" id="VWRN01000030">
    <property type="protein sequence ID" value="KAA6125306.1"/>
    <property type="molecule type" value="Genomic_DNA"/>
</dbReference>
<gene>
    <name evidence="2" type="ORF">F1599_10475</name>
</gene>
<dbReference type="Proteomes" id="UP000324324">
    <property type="component" value="Unassembled WGS sequence"/>
</dbReference>
<sequence>MRWPRGPAFQGTGSRWKRPPWRDWRQNWRSPPARPRPRSARRHRCPCPARRPRRPRRPAATPAWRTRRGA</sequence>
<evidence type="ECO:0000313" key="3">
    <source>
        <dbReference type="Proteomes" id="UP000324324"/>
    </source>
</evidence>
<comment type="caution">
    <text evidence="2">The sequence shown here is derived from an EMBL/GenBank/DDBJ whole genome shotgun (WGS) entry which is preliminary data.</text>
</comment>